<evidence type="ECO:0000313" key="2">
    <source>
        <dbReference type="Proteomes" id="UP000590412"/>
    </source>
</evidence>
<proteinExistence type="predicted"/>
<evidence type="ECO:0000313" key="1">
    <source>
        <dbReference type="EMBL" id="KAF6052628.1"/>
    </source>
</evidence>
<comment type="caution">
    <text evidence="1">The sequence shown here is derived from an EMBL/GenBank/DDBJ whole genome shotgun (WGS) entry which is preliminary data.</text>
</comment>
<dbReference type="OrthoDB" id="4081634at2759"/>
<dbReference type="AlphaFoldDB" id="A0A8X7NLG3"/>
<name>A0A8X7NLG3_CANPA</name>
<protein>
    <submittedName>
        <fullName evidence="1">Uncharacterized protein</fullName>
    </submittedName>
</protein>
<organism evidence="1 2">
    <name type="scientific">Candida parapsilosis</name>
    <name type="common">Yeast</name>
    <dbReference type="NCBI Taxonomy" id="5480"/>
    <lineage>
        <taxon>Eukaryota</taxon>
        <taxon>Fungi</taxon>
        <taxon>Dikarya</taxon>
        <taxon>Ascomycota</taxon>
        <taxon>Saccharomycotina</taxon>
        <taxon>Pichiomycetes</taxon>
        <taxon>Debaryomycetaceae</taxon>
        <taxon>Candida/Lodderomyces clade</taxon>
        <taxon>Candida</taxon>
    </lineage>
</organism>
<sequence>MSHSQITDPDSYSLRDILLLSQLLHTNKIPTLQALESINHNVLESVLHQWKTHVSTQLEHKTIKINTLHQLMELYRKLLDKYKVDNTESLANEVYYLRIDELKNTIETKRNEFTAVLNS</sequence>
<gene>
    <name evidence="1" type="ORF">FOB60_002884</name>
</gene>
<dbReference type="EMBL" id="JABWAB010000004">
    <property type="protein sequence ID" value="KAF6052628.1"/>
    <property type="molecule type" value="Genomic_DNA"/>
</dbReference>
<accession>A0A8X7NLG3</accession>
<reference evidence="1" key="1">
    <citation type="submission" date="2020-03" db="EMBL/GenBank/DDBJ databases">
        <title>FDA dAtabase for Regulatory Grade micrObial Sequences (FDA-ARGOS): Supporting development and validation of Infectious Disease Dx tests.</title>
        <authorList>
            <person name="Campos J."/>
            <person name="Goldberg B."/>
            <person name="Tallon L."/>
            <person name="Sadzewicz L."/>
            <person name="Vavikolanu K."/>
            <person name="Mehta A."/>
            <person name="Aluvathingal J."/>
            <person name="Nadendla S."/>
            <person name="Nandy P."/>
            <person name="Geyer C."/>
            <person name="Yan Y."/>
            <person name="Sichtig H."/>
        </authorList>
    </citation>
    <scope>NUCLEOTIDE SEQUENCE [LARGE SCALE GENOMIC DNA]</scope>
    <source>
        <strain evidence="1">FDAARGOS_652</strain>
    </source>
</reference>
<dbReference type="Proteomes" id="UP000590412">
    <property type="component" value="Unassembled WGS sequence"/>
</dbReference>